<sequence length="199" mass="22783">FFSHYALLWHIYSMNAQAHLQQLAFLCDPTKIIQDIRDICLQYLADDIDEVERYLLQNVGVKRTFSTKQHHVSPQPTSSRRSQKIHHIVSGGIDILFKRLNDSIIIHLTEFENQAMQHIFSIPSSISLQSLLQPDPTYHVVDTQSSISNPAHDDFGTTAMHIIQNLDITLTSTVDTSENLIDHQLVQLLTDIKQAESRR</sequence>
<evidence type="ECO:0000313" key="1">
    <source>
        <dbReference type="EMBL" id="JAG16891.1"/>
    </source>
</evidence>
<protein>
    <submittedName>
        <fullName evidence="1">Chromatin assembly factor 1 subunit A</fullName>
    </submittedName>
</protein>
<accession>A0A0A9XB61</accession>
<dbReference type="AlphaFoldDB" id="A0A0A9XB61"/>
<reference evidence="1" key="2">
    <citation type="submission" date="2014-07" db="EMBL/GenBank/DDBJ databases">
        <authorList>
            <person name="Hull J."/>
        </authorList>
    </citation>
    <scope>NUCLEOTIDE SEQUENCE</scope>
</reference>
<gene>
    <name evidence="1" type="primary">Chaf1a_1</name>
    <name evidence="1" type="ORF">CM83_24352</name>
    <name evidence="2" type="ORF">g.21109</name>
</gene>
<feature type="non-terminal residue" evidence="1">
    <location>
        <position position="1"/>
    </location>
</feature>
<reference evidence="1" key="1">
    <citation type="journal article" date="2014" name="PLoS ONE">
        <title>Transcriptome-Based Identification of ABC Transporters in the Western Tarnished Plant Bug Lygus hesperus.</title>
        <authorList>
            <person name="Hull J.J."/>
            <person name="Chaney K."/>
            <person name="Geib S.M."/>
            <person name="Fabrick J.A."/>
            <person name="Brent C.S."/>
            <person name="Walsh D."/>
            <person name="Lavine L.C."/>
        </authorList>
    </citation>
    <scope>NUCLEOTIDE SEQUENCE</scope>
</reference>
<reference evidence="2" key="3">
    <citation type="journal article" date="2016" name="Gigascience">
        <title>De novo construction of an expanded transcriptome assembly for the western tarnished plant bug, Lygus hesperus.</title>
        <authorList>
            <person name="Tassone E.E."/>
            <person name="Geib S.M."/>
            <person name="Hall B."/>
            <person name="Fabrick J.A."/>
            <person name="Brent C.S."/>
            <person name="Hull J.J."/>
        </authorList>
    </citation>
    <scope>NUCLEOTIDE SEQUENCE</scope>
</reference>
<evidence type="ECO:0000313" key="2">
    <source>
        <dbReference type="EMBL" id="JAQ01255.1"/>
    </source>
</evidence>
<dbReference type="EMBL" id="GDHC01017374">
    <property type="protein sequence ID" value="JAQ01255.1"/>
    <property type="molecule type" value="Transcribed_RNA"/>
</dbReference>
<dbReference type="EMBL" id="GBHO01026713">
    <property type="protein sequence ID" value="JAG16891.1"/>
    <property type="molecule type" value="Transcribed_RNA"/>
</dbReference>
<proteinExistence type="predicted"/>
<name>A0A0A9XB61_LYGHE</name>
<organism evidence="1">
    <name type="scientific">Lygus hesperus</name>
    <name type="common">Western plant bug</name>
    <dbReference type="NCBI Taxonomy" id="30085"/>
    <lineage>
        <taxon>Eukaryota</taxon>
        <taxon>Metazoa</taxon>
        <taxon>Ecdysozoa</taxon>
        <taxon>Arthropoda</taxon>
        <taxon>Hexapoda</taxon>
        <taxon>Insecta</taxon>
        <taxon>Pterygota</taxon>
        <taxon>Neoptera</taxon>
        <taxon>Paraneoptera</taxon>
        <taxon>Hemiptera</taxon>
        <taxon>Heteroptera</taxon>
        <taxon>Panheteroptera</taxon>
        <taxon>Cimicomorpha</taxon>
        <taxon>Miridae</taxon>
        <taxon>Mirini</taxon>
        <taxon>Lygus</taxon>
    </lineage>
</organism>